<dbReference type="InterPro" id="IPR043136">
    <property type="entry name" value="B30.2/SPRY_sf"/>
</dbReference>
<dbReference type="PROSITE" id="PS50188">
    <property type="entry name" value="B302_SPRY"/>
    <property type="match status" value="1"/>
</dbReference>
<dbReference type="AlphaFoldDB" id="A0A5J5CKK8"/>
<name>A0A5J5CKK8_9PERO</name>
<keyword evidence="1" id="KW-0479">Metal-binding</keyword>
<dbReference type="GO" id="GO:0008270">
    <property type="term" value="F:zinc ion binding"/>
    <property type="evidence" value="ECO:0007669"/>
    <property type="project" value="UniProtKB-KW"/>
</dbReference>
<protein>
    <recommendedName>
        <fullName evidence="4">B30.2/SPRY domain-containing protein</fullName>
    </recommendedName>
</protein>
<dbReference type="Proteomes" id="UP000327493">
    <property type="component" value="Chromosome 21"/>
</dbReference>
<dbReference type="InterPro" id="IPR001870">
    <property type="entry name" value="B30.2/SPRY"/>
</dbReference>
<dbReference type="InterPro" id="IPR013320">
    <property type="entry name" value="ConA-like_dom_sf"/>
</dbReference>
<dbReference type="SUPFAM" id="SSF49899">
    <property type="entry name" value="Concanavalin A-like lectins/glucanases"/>
    <property type="match status" value="1"/>
</dbReference>
<reference evidence="5 6" key="1">
    <citation type="submission" date="2019-08" db="EMBL/GenBank/DDBJ databases">
        <title>A chromosome-level genome assembly, high-density linkage maps, and genome scans reveal the genomic architecture of hybrid incompatibilities underlying speciation via character displacement in darters (Percidae: Etheostominae).</title>
        <authorList>
            <person name="Moran R.L."/>
            <person name="Catchen J.M."/>
            <person name="Fuller R.C."/>
        </authorList>
    </citation>
    <scope>NUCLEOTIDE SEQUENCE [LARGE SCALE GENOMIC DNA]</scope>
    <source>
        <strain evidence="5">EspeVRDwgs_2016</strain>
        <tissue evidence="5">Muscle</tissue>
    </source>
</reference>
<gene>
    <name evidence="5" type="ORF">FQN60_002780</name>
</gene>
<dbReference type="Pfam" id="PF00622">
    <property type="entry name" value="SPRY"/>
    <property type="match status" value="1"/>
</dbReference>
<keyword evidence="3" id="KW-0862">Zinc</keyword>
<accession>A0A5J5CKK8</accession>
<feature type="domain" description="B30.2/SPRY" evidence="4">
    <location>
        <begin position="45"/>
        <end position="200"/>
    </location>
</feature>
<organism evidence="5 6">
    <name type="scientific">Etheostoma spectabile</name>
    <name type="common">orangethroat darter</name>
    <dbReference type="NCBI Taxonomy" id="54343"/>
    <lineage>
        <taxon>Eukaryota</taxon>
        <taxon>Metazoa</taxon>
        <taxon>Chordata</taxon>
        <taxon>Craniata</taxon>
        <taxon>Vertebrata</taxon>
        <taxon>Euteleostomi</taxon>
        <taxon>Actinopterygii</taxon>
        <taxon>Neopterygii</taxon>
        <taxon>Teleostei</taxon>
        <taxon>Neoteleostei</taxon>
        <taxon>Acanthomorphata</taxon>
        <taxon>Eupercaria</taxon>
        <taxon>Perciformes</taxon>
        <taxon>Percoidei</taxon>
        <taxon>Percidae</taxon>
        <taxon>Etheostomatinae</taxon>
        <taxon>Etheostoma</taxon>
    </lineage>
</organism>
<dbReference type="Gene3D" id="2.60.120.920">
    <property type="match status" value="1"/>
</dbReference>
<evidence type="ECO:0000256" key="1">
    <source>
        <dbReference type="ARBA" id="ARBA00022723"/>
    </source>
</evidence>
<evidence type="ECO:0000313" key="6">
    <source>
        <dbReference type="Proteomes" id="UP000327493"/>
    </source>
</evidence>
<keyword evidence="2" id="KW-0863">Zinc-finger</keyword>
<evidence type="ECO:0000256" key="2">
    <source>
        <dbReference type="ARBA" id="ARBA00022771"/>
    </source>
</evidence>
<evidence type="ECO:0000256" key="3">
    <source>
        <dbReference type="ARBA" id="ARBA00022833"/>
    </source>
</evidence>
<sequence>MTATNTATARPCTRAGCSRPAAGTFSMTDTQPTKTKNMVPTVSARQGWNRVSYLLGGLGADWMHLTSDNKTANKMLWISDSGFKVLRRTVYSPQVVGKEVIWNMRAYWEVEYSGWVVIGVTYEGAGRRAHSRQCGFGENEESWGLSWSGTCYQIWLNSMINNIKDLPCCSTIGVYIDQSAGVINFYNVTGEGAEKEVKLL</sequence>
<evidence type="ECO:0000259" key="4">
    <source>
        <dbReference type="PROSITE" id="PS50188"/>
    </source>
</evidence>
<dbReference type="PANTHER" id="PTHR25465">
    <property type="entry name" value="B-BOX DOMAIN CONTAINING"/>
    <property type="match status" value="1"/>
</dbReference>
<dbReference type="PANTHER" id="PTHR25465:SF80">
    <property type="entry name" value="TRIPARTITE MOTIF-CONTAINING PROTEIN 16-LIKE"/>
    <property type="match status" value="1"/>
</dbReference>
<dbReference type="InterPro" id="IPR051051">
    <property type="entry name" value="E3_ubiq-ligase_TRIM/RNF"/>
</dbReference>
<dbReference type="EMBL" id="VOFY01000021">
    <property type="protein sequence ID" value="KAA8581199.1"/>
    <property type="molecule type" value="Genomic_DNA"/>
</dbReference>
<keyword evidence="6" id="KW-1185">Reference proteome</keyword>
<evidence type="ECO:0000313" key="5">
    <source>
        <dbReference type="EMBL" id="KAA8581199.1"/>
    </source>
</evidence>
<dbReference type="InterPro" id="IPR003877">
    <property type="entry name" value="SPRY_dom"/>
</dbReference>
<proteinExistence type="predicted"/>
<comment type="caution">
    <text evidence="5">The sequence shown here is derived from an EMBL/GenBank/DDBJ whole genome shotgun (WGS) entry which is preliminary data.</text>
</comment>